<evidence type="ECO:0000313" key="13">
    <source>
        <dbReference type="EMBL" id="NMF08832.1"/>
    </source>
</evidence>
<dbReference type="RefSeq" id="WP_120983568.1">
    <property type="nucleotide sequence ID" value="NZ_CP032788.1"/>
</dbReference>
<dbReference type="GO" id="GO:0046983">
    <property type="term" value="F:protein dimerization activity"/>
    <property type="evidence" value="ECO:0007669"/>
    <property type="project" value="InterPro"/>
</dbReference>
<accession>A0A494RRA4</accession>
<keyword evidence="3" id="KW-0597">Phosphoprotein</keyword>
<feature type="transmembrane region" description="Helical" evidence="9">
    <location>
        <begin position="197"/>
        <end position="223"/>
    </location>
</feature>
<evidence type="ECO:0000313" key="12">
    <source>
        <dbReference type="EMBL" id="MEX3529222.1"/>
    </source>
</evidence>
<proteinExistence type="predicted"/>
<keyword evidence="8" id="KW-0902">Two-component regulatory system</keyword>
<evidence type="ECO:0000256" key="3">
    <source>
        <dbReference type="ARBA" id="ARBA00022553"/>
    </source>
</evidence>
<keyword evidence="5" id="KW-0547">Nucleotide-binding</keyword>
<dbReference type="EC" id="2.7.13.3" evidence="2"/>
<keyword evidence="4" id="KW-0808">Transferase</keyword>
<keyword evidence="9" id="KW-0472">Membrane</keyword>
<dbReference type="PANTHER" id="PTHR24421">
    <property type="entry name" value="NITRATE/NITRITE SENSOR PROTEIN NARX-RELATED"/>
    <property type="match status" value="1"/>
</dbReference>
<dbReference type="InterPro" id="IPR050482">
    <property type="entry name" value="Sensor_HK_TwoCompSys"/>
</dbReference>
<feature type="domain" description="Histidine kinase/HSP90-like ATPase" evidence="10">
    <location>
        <begin position="368"/>
        <end position="453"/>
    </location>
</feature>
<dbReference type="EMBL" id="JAYWMA010000010">
    <property type="protein sequence ID" value="MEX3529222.1"/>
    <property type="molecule type" value="Genomic_DNA"/>
</dbReference>
<evidence type="ECO:0000256" key="4">
    <source>
        <dbReference type="ARBA" id="ARBA00022679"/>
    </source>
</evidence>
<evidence type="ECO:0000256" key="6">
    <source>
        <dbReference type="ARBA" id="ARBA00022777"/>
    </source>
</evidence>
<evidence type="ECO:0000313" key="14">
    <source>
        <dbReference type="Proteomes" id="UP000589552"/>
    </source>
</evidence>
<evidence type="ECO:0000259" key="10">
    <source>
        <dbReference type="Pfam" id="PF02518"/>
    </source>
</evidence>
<protein>
    <recommendedName>
        <fullName evidence="2">histidine kinase</fullName>
        <ecNumber evidence="2">2.7.13.3</ecNumber>
    </recommendedName>
</protein>
<dbReference type="Proteomes" id="UP000589552">
    <property type="component" value="Unassembled WGS sequence"/>
</dbReference>
<feature type="domain" description="Signal transduction histidine kinase subgroup 3 dimerisation and phosphoacceptor" evidence="11">
    <location>
        <begin position="261"/>
        <end position="326"/>
    </location>
</feature>
<evidence type="ECO:0000256" key="1">
    <source>
        <dbReference type="ARBA" id="ARBA00000085"/>
    </source>
</evidence>
<evidence type="ECO:0000256" key="7">
    <source>
        <dbReference type="ARBA" id="ARBA00022840"/>
    </source>
</evidence>
<reference evidence="12 15" key="2">
    <citation type="journal article" date="2024" name="Fungal Genet. Biol.">
        <title>The porcine skin microbiome exhibits broad fungal antagonism.</title>
        <authorList>
            <person name="De La Cruz K.F."/>
            <person name="Townsend E.C."/>
            <person name="Alex Cheong J.Z."/>
            <person name="Salamzade R."/>
            <person name="Liu A."/>
            <person name="Sandstrom S."/>
            <person name="Davila E."/>
            <person name="Huang L."/>
            <person name="Xu K.H."/>
            <person name="Wu S.Y."/>
            <person name="Meudt J.J."/>
            <person name="Shanmuganayagam D."/>
            <person name="Gibson A.L.F."/>
            <person name="Kalan L.R."/>
        </authorList>
    </citation>
    <scope>NUCLEOTIDE SEQUENCE [LARGE SCALE GENOMIC DNA]</scope>
    <source>
        <strain evidence="12 15">LK2569</strain>
    </source>
</reference>
<dbReference type="GO" id="GO:0016020">
    <property type="term" value="C:membrane"/>
    <property type="evidence" value="ECO:0007669"/>
    <property type="project" value="InterPro"/>
</dbReference>
<comment type="caution">
    <text evidence="13">The sequence shown here is derived from an EMBL/GenBank/DDBJ whole genome shotgun (WGS) entry which is preliminary data.</text>
</comment>
<evidence type="ECO:0000256" key="8">
    <source>
        <dbReference type="ARBA" id="ARBA00023012"/>
    </source>
</evidence>
<dbReference type="InterPro" id="IPR011712">
    <property type="entry name" value="Sig_transdc_His_kin_sub3_dim/P"/>
</dbReference>
<dbReference type="Gene3D" id="1.20.5.1930">
    <property type="match status" value="1"/>
</dbReference>
<dbReference type="EMBL" id="JABAGA010000002">
    <property type="protein sequence ID" value="NMF08832.1"/>
    <property type="molecule type" value="Genomic_DNA"/>
</dbReference>
<reference evidence="13 14" key="1">
    <citation type="submission" date="2020-04" db="EMBL/GenBank/DDBJ databases">
        <authorList>
            <person name="Hitch T.C.A."/>
            <person name="Wylensek D."/>
            <person name="Clavel T."/>
        </authorList>
    </citation>
    <scope>NUCLEOTIDE SEQUENCE [LARGE SCALE GENOMIC DNA]</scope>
    <source>
        <strain evidence="13 14">BL-383-APC-2I</strain>
    </source>
</reference>
<gene>
    <name evidence="13" type="ORF">HF852_04295</name>
    <name evidence="12" type="ORF">VVR64_09170</name>
</gene>
<keyword evidence="6 12" id="KW-0418">Kinase</keyword>
<dbReference type="Pfam" id="PF07730">
    <property type="entry name" value="HisKA_3"/>
    <property type="match status" value="1"/>
</dbReference>
<name>A0A494RRA4_9CORY</name>
<dbReference type="PANTHER" id="PTHR24421:SF10">
    <property type="entry name" value="NITRATE_NITRITE SENSOR PROTEIN NARQ"/>
    <property type="match status" value="1"/>
</dbReference>
<dbReference type="InterPro" id="IPR036890">
    <property type="entry name" value="HATPase_C_sf"/>
</dbReference>
<dbReference type="Gene3D" id="3.30.565.10">
    <property type="entry name" value="Histidine kinase-like ATPase, C-terminal domain"/>
    <property type="match status" value="1"/>
</dbReference>
<dbReference type="GO" id="GO:0005524">
    <property type="term" value="F:ATP binding"/>
    <property type="evidence" value="ECO:0007669"/>
    <property type="project" value="UniProtKB-KW"/>
</dbReference>
<keyword evidence="9" id="KW-1133">Transmembrane helix</keyword>
<dbReference type="Pfam" id="PF02518">
    <property type="entry name" value="HATPase_c"/>
    <property type="match status" value="1"/>
</dbReference>
<keyword evidence="15" id="KW-1185">Reference proteome</keyword>
<evidence type="ECO:0000313" key="15">
    <source>
        <dbReference type="Proteomes" id="UP001558353"/>
    </source>
</evidence>
<dbReference type="SUPFAM" id="SSF55874">
    <property type="entry name" value="ATPase domain of HSP90 chaperone/DNA topoisomerase II/histidine kinase"/>
    <property type="match status" value="1"/>
</dbReference>
<dbReference type="AlphaFoldDB" id="A0A494RRA4"/>
<dbReference type="Proteomes" id="UP001558353">
    <property type="component" value="Unassembled WGS sequence"/>
</dbReference>
<keyword evidence="9" id="KW-0812">Transmembrane</keyword>
<evidence type="ECO:0000256" key="2">
    <source>
        <dbReference type="ARBA" id="ARBA00012438"/>
    </source>
</evidence>
<comment type="catalytic activity">
    <reaction evidence="1">
        <text>ATP + protein L-histidine = ADP + protein N-phospho-L-histidine.</text>
        <dbReference type="EC" id="2.7.13.3"/>
    </reaction>
</comment>
<keyword evidence="7" id="KW-0067">ATP-binding</keyword>
<organism evidence="13 14">
    <name type="scientific">Corynebacterium xerosis</name>
    <dbReference type="NCBI Taxonomy" id="1725"/>
    <lineage>
        <taxon>Bacteria</taxon>
        <taxon>Bacillati</taxon>
        <taxon>Actinomycetota</taxon>
        <taxon>Actinomycetes</taxon>
        <taxon>Mycobacteriales</taxon>
        <taxon>Corynebacteriaceae</taxon>
        <taxon>Corynebacterium</taxon>
    </lineage>
</organism>
<evidence type="ECO:0000256" key="5">
    <source>
        <dbReference type="ARBA" id="ARBA00022741"/>
    </source>
</evidence>
<feature type="transmembrane region" description="Helical" evidence="9">
    <location>
        <begin position="53"/>
        <end position="82"/>
    </location>
</feature>
<evidence type="ECO:0000259" key="11">
    <source>
        <dbReference type="Pfam" id="PF07730"/>
    </source>
</evidence>
<dbReference type="GO" id="GO:0000155">
    <property type="term" value="F:phosphorelay sensor kinase activity"/>
    <property type="evidence" value="ECO:0007669"/>
    <property type="project" value="InterPro"/>
</dbReference>
<dbReference type="CDD" id="cd16917">
    <property type="entry name" value="HATPase_UhpB-NarQ-NarX-like"/>
    <property type="match status" value="1"/>
</dbReference>
<evidence type="ECO:0000256" key="9">
    <source>
        <dbReference type="SAM" id="Phobius"/>
    </source>
</evidence>
<feature type="transmembrane region" description="Helical" evidence="9">
    <location>
        <begin position="134"/>
        <end position="159"/>
    </location>
</feature>
<dbReference type="InterPro" id="IPR003594">
    <property type="entry name" value="HATPase_dom"/>
</dbReference>
<reference evidence="12" key="3">
    <citation type="submission" date="2024-01" db="EMBL/GenBank/DDBJ databases">
        <authorList>
            <person name="De La Cruz K.F."/>
            <person name="Townsend E.C."/>
            <person name="Salamzade R."/>
            <person name="Kalan L.R."/>
        </authorList>
    </citation>
    <scope>NUCLEOTIDE SEQUENCE</scope>
    <source>
        <strain evidence="12">LK2569</strain>
    </source>
</reference>
<sequence length="473" mass="50477">MNTTHINDTSLYDGAEERGAPAVVKQTERRHRAPATLGEALRRPGYLFTKWPWLALGNIIVGIALASVLGSVILPLIVLSLVPQIRNLLWPALLRVEVWRLRLIDRPGADEIGPPIDRLADEGGTPTFAQFAHLALVIFLLIPFTVGVAFLPAMFTMLFSPWPFFDGTPVEALGDNATNAEVGQGMYDTFIAPLPTWLLVTWIVVAAVVFIIALLYAAGLWAWATGRLGRTLMAPDEGQLRADVDRLESARSDVLDAAAMERTRIEGALHDGVQHRLVALTMKLGMAEAEDPEGPTGRLAAEVHGDVDAVLADLRRVIRNIQPRALSEHGLRAAVADLAAGMPMPVDVDVPSVRMPRHIEEAAFFFAAEALSNVAKHSGASRATVVARIEDGAVLSLTVADDGRGGAVELADGGATTGQGLRGMRQRAAGVDGSVAVTSPHGRGTTVTLTCPTRIIAAPAVPTAPTPEEDPRR</sequence>